<dbReference type="Gramene" id="EFJ14325">
    <property type="protein sequence ID" value="EFJ14325"/>
    <property type="gene ID" value="SELMODRAFT_423758"/>
</dbReference>
<dbReference type="AlphaFoldDB" id="D8SMS1"/>
<dbReference type="HOGENOM" id="CLU_941353_0_0_1"/>
<gene>
    <name evidence="2" type="ORF">SELMODRAFT_423758</name>
</gene>
<dbReference type="InterPro" id="IPR050317">
    <property type="entry name" value="Plant_Fungal_Acyltransferase"/>
</dbReference>
<proteinExistence type="inferred from homology"/>
<name>D8SMS1_SELML</name>
<organism evidence="3">
    <name type="scientific">Selaginella moellendorffii</name>
    <name type="common">Spikemoss</name>
    <dbReference type="NCBI Taxonomy" id="88036"/>
    <lineage>
        <taxon>Eukaryota</taxon>
        <taxon>Viridiplantae</taxon>
        <taxon>Streptophyta</taxon>
        <taxon>Embryophyta</taxon>
        <taxon>Tracheophyta</taxon>
        <taxon>Lycopodiopsida</taxon>
        <taxon>Selaginellales</taxon>
        <taxon>Selaginellaceae</taxon>
        <taxon>Selaginella</taxon>
    </lineage>
</organism>
<evidence type="ECO:0000313" key="2">
    <source>
        <dbReference type="EMBL" id="EFJ14325.1"/>
    </source>
</evidence>
<protein>
    <recommendedName>
        <fullName evidence="4">BAHD family acyltransferase, clade V</fullName>
    </recommendedName>
</protein>
<evidence type="ECO:0008006" key="4">
    <source>
        <dbReference type="Google" id="ProtNLM"/>
    </source>
</evidence>
<dbReference type="GO" id="GO:0016747">
    <property type="term" value="F:acyltransferase activity, transferring groups other than amino-acyl groups"/>
    <property type="evidence" value="ECO:0000318"/>
    <property type="project" value="GO_Central"/>
</dbReference>
<sequence length="296" mass="32938">MDVPIVSQIHLVTPVISSSPGCNYELTNLDLINCSPRPDYLEFVLFFRMASESPTKALSRPCPKHWPSSLFSLAGFATARDLPSSRQCPFSVDFSLYGCGGHADLSQMPLMQVQVTTFGCGGVAIGFRFLHVIMDGYSLVKFLTRWSEIHRGSRRSTPGLRKFAALPRHLDTSYMLPINLRRKGRFAPQIPEDYFGNAFVPCQAYAASAGEVASDKRFAAKLIHAALLPTLHWKRGLASTSLRSPVSSSSPRVEIDRSRGTDVHIWLSKTHKKKLLDNASFTRYFSDRPRVCAGKL</sequence>
<dbReference type="Proteomes" id="UP000001514">
    <property type="component" value="Unassembled WGS sequence"/>
</dbReference>
<accession>D8SMS1</accession>
<dbReference type="InterPro" id="IPR023213">
    <property type="entry name" value="CAT-like_dom_sf"/>
</dbReference>
<keyword evidence="3" id="KW-1185">Reference proteome</keyword>
<comment type="similarity">
    <text evidence="1">Belongs to the plant acyltransferase family.</text>
</comment>
<reference evidence="2 3" key="1">
    <citation type="journal article" date="2011" name="Science">
        <title>The Selaginella genome identifies genetic changes associated with the evolution of vascular plants.</title>
        <authorList>
            <person name="Banks J.A."/>
            <person name="Nishiyama T."/>
            <person name="Hasebe M."/>
            <person name="Bowman J.L."/>
            <person name="Gribskov M."/>
            <person name="dePamphilis C."/>
            <person name="Albert V.A."/>
            <person name="Aono N."/>
            <person name="Aoyama T."/>
            <person name="Ambrose B.A."/>
            <person name="Ashton N.W."/>
            <person name="Axtell M.J."/>
            <person name="Barker E."/>
            <person name="Barker M.S."/>
            <person name="Bennetzen J.L."/>
            <person name="Bonawitz N.D."/>
            <person name="Chapple C."/>
            <person name="Cheng C."/>
            <person name="Correa L.G."/>
            <person name="Dacre M."/>
            <person name="DeBarry J."/>
            <person name="Dreyer I."/>
            <person name="Elias M."/>
            <person name="Engstrom E.M."/>
            <person name="Estelle M."/>
            <person name="Feng L."/>
            <person name="Finet C."/>
            <person name="Floyd S.K."/>
            <person name="Frommer W.B."/>
            <person name="Fujita T."/>
            <person name="Gramzow L."/>
            <person name="Gutensohn M."/>
            <person name="Harholt J."/>
            <person name="Hattori M."/>
            <person name="Heyl A."/>
            <person name="Hirai T."/>
            <person name="Hiwatashi Y."/>
            <person name="Ishikawa M."/>
            <person name="Iwata M."/>
            <person name="Karol K.G."/>
            <person name="Koehler B."/>
            <person name="Kolukisaoglu U."/>
            <person name="Kubo M."/>
            <person name="Kurata T."/>
            <person name="Lalonde S."/>
            <person name="Li K."/>
            <person name="Li Y."/>
            <person name="Litt A."/>
            <person name="Lyons E."/>
            <person name="Manning G."/>
            <person name="Maruyama T."/>
            <person name="Michael T.P."/>
            <person name="Mikami K."/>
            <person name="Miyazaki S."/>
            <person name="Morinaga S."/>
            <person name="Murata T."/>
            <person name="Mueller-Roeber B."/>
            <person name="Nelson D.R."/>
            <person name="Obara M."/>
            <person name="Oguri Y."/>
            <person name="Olmstead R.G."/>
            <person name="Onodera N."/>
            <person name="Petersen B.L."/>
            <person name="Pils B."/>
            <person name="Prigge M."/>
            <person name="Rensing S.A."/>
            <person name="Riano-Pachon D.M."/>
            <person name="Roberts A.W."/>
            <person name="Sato Y."/>
            <person name="Scheller H.V."/>
            <person name="Schulz B."/>
            <person name="Schulz C."/>
            <person name="Shakirov E.V."/>
            <person name="Shibagaki N."/>
            <person name="Shinohara N."/>
            <person name="Shippen D.E."/>
            <person name="Soerensen I."/>
            <person name="Sotooka R."/>
            <person name="Sugimoto N."/>
            <person name="Sugita M."/>
            <person name="Sumikawa N."/>
            <person name="Tanurdzic M."/>
            <person name="Theissen G."/>
            <person name="Ulvskov P."/>
            <person name="Wakazuki S."/>
            <person name="Weng J.K."/>
            <person name="Willats W.W."/>
            <person name="Wipf D."/>
            <person name="Wolf P.G."/>
            <person name="Yang L."/>
            <person name="Zimmer A.D."/>
            <person name="Zhu Q."/>
            <person name="Mitros T."/>
            <person name="Hellsten U."/>
            <person name="Loque D."/>
            <person name="Otillar R."/>
            <person name="Salamov A."/>
            <person name="Schmutz J."/>
            <person name="Shapiro H."/>
            <person name="Lindquist E."/>
            <person name="Lucas S."/>
            <person name="Rokhsar D."/>
            <person name="Grigoriev I.V."/>
        </authorList>
    </citation>
    <scope>NUCLEOTIDE SEQUENCE [LARGE SCALE GENOMIC DNA]</scope>
</reference>
<evidence type="ECO:0000256" key="1">
    <source>
        <dbReference type="ARBA" id="ARBA00009861"/>
    </source>
</evidence>
<dbReference type="KEGG" id="smo:SELMODRAFT_423758"/>
<evidence type="ECO:0000313" key="3">
    <source>
        <dbReference type="Proteomes" id="UP000001514"/>
    </source>
</evidence>
<dbReference type="InParanoid" id="D8SMS1"/>
<dbReference type="EMBL" id="GL377628">
    <property type="protein sequence ID" value="EFJ14325.1"/>
    <property type="molecule type" value="Genomic_DNA"/>
</dbReference>
<dbReference type="PANTHER" id="PTHR31642:SF316">
    <property type="entry name" value="PROTEIN ECERIFERUM 26-LIKE"/>
    <property type="match status" value="1"/>
</dbReference>
<dbReference type="Gene3D" id="3.30.559.10">
    <property type="entry name" value="Chloramphenicol acetyltransferase-like domain"/>
    <property type="match status" value="1"/>
</dbReference>
<dbReference type="Pfam" id="PF02458">
    <property type="entry name" value="Transferase"/>
    <property type="match status" value="1"/>
</dbReference>
<dbReference type="PANTHER" id="PTHR31642">
    <property type="entry name" value="TRICHOTHECENE 3-O-ACETYLTRANSFERASE"/>
    <property type="match status" value="1"/>
</dbReference>